<keyword evidence="9" id="KW-1185">Reference proteome</keyword>
<feature type="binding site" evidence="4">
    <location>
        <position position="215"/>
    </location>
    <ligand>
        <name>a divalent metal cation</name>
        <dbReference type="ChEBI" id="CHEBI:60240"/>
    </ligand>
</feature>
<evidence type="ECO:0000256" key="3">
    <source>
        <dbReference type="PIRSR" id="PIRSR605511-1"/>
    </source>
</evidence>
<dbReference type="InterPro" id="IPR051262">
    <property type="entry name" value="SMP-30/CGR1_Lactonase"/>
</dbReference>
<dbReference type="EMBL" id="CP051685">
    <property type="protein sequence ID" value="QJE02773.1"/>
    <property type="molecule type" value="Genomic_DNA"/>
</dbReference>
<dbReference type="Gene3D" id="2.120.10.30">
    <property type="entry name" value="TolB, C-terminal domain"/>
    <property type="match status" value="1"/>
</dbReference>
<dbReference type="PRINTS" id="PR01790">
    <property type="entry name" value="SMP30FAMILY"/>
</dbReference>
<name>A0A7Z2ZUP6_9BURK</name>
<accession>A0A7Z2ZUP6</accession>
<dbReference type="GO" id="GO:0046872">
    <property type="term" value="F:metal ion binding"/>
    <property type="evidence" value="ECO:0007669"/>
    <property type="project" value="UniProtKB-KW"/>
</dbReference>
<dbReference type="PANTHER" id="PTHR47572:SF4">
    <property type="entry name" value="LACTONASE DRP35"/>
    <property type="match status" value="1"/>
</dbReference>
<protein>
    <submittedName>
        <fullName evidence="8">SMP-30/gluconolactonase/LRE family protein</fullName>
    </submittedName>
</protein>
<dbReference type="RefSeq" id="WP_170204855.1">
    <property type="nucleotide sequence ID" value="NZ_CP051685.1"/>
</dbReference>
<feature type="signal peptide" evidence="6">
    <location>
        <begin position="1"/>
        <end position="30"/>
    </location>
</feature>
<organism evidence="8 9">
    <name type="scientific">Massilia forsythiae</name>
    <dbReference type="NCBI Taxonomy" id="2728020"/>
    <lineage>
        <taxon>Bacteria</taxon>
        <taxon>Pseudomonadati</taxon>
        <taxon>Pseudomonadota</taxon>
        <taxon>Betaproteobacteria</taxon>
        <taxon>Burkholderiales</taxon>
        <taxon>Oxalobacteraceae</taxon>
        <taxon>Telluria group</taxon>
        <taxon>Massilia</taxon>
    </lineage>
</organism>
<dbReference type="GO" id="GO:0016787">
    <property type="term" value="F:hydrolase activity"/>
    <property type="evidence" value="ECO:0007669"/>
    <property type="project" value="UniProtKB-KW"/>
</dbReference>
<keyword evidence="4" id="KW-0862">Zinc</keyword>
<dbReference type="InterPro" id="IPR013658">
    <property type="entry name" value="SGL"/>
</dbReference>
<feature type="binding site" evidence="4">
    <location>
        <position position="164"/>
    </location>
    <ligand>
        <name>substrate</name>
    </ligand>
</feature>
<dbReference type="InterPro" id="IPR005511">
    <property type="entry name" value="SMP-30"/>
</dbReference>
<reference evidence="8 9" key="1">
    <citation type="submission" date="2020-04" db="EMBL/GenBank/DDBJ databases">
        <title>Genome sequencing of novel species.</title>
        <authorList>
            <person name="Heo J."/>
            <person name="Kim S.-J."/>
            <person name="Kim J.-S."/>
            <person name="Hong S.-B."/>
            <person name="Kwon S.-W."/>
        </authorList>
    </citation>
    <scope>NUCLEOTIDE SEQUENCE [LARGE SCALE GENOMIC DNA]</scope>
    <source>
        <strain evidence="8 9">GN2-R2</strain>
    </source>
</reference>
<evidence type="ECO:0000313" key="9">
    <source>
        <dbReference type="Proteomes" id="UP000502415"/>
    </source>
</evidence>
<feature type="domain" description="SMP-30/Gluconolactonase/LRE-like region" evidence="7">
    <location>
        <begin position="62"/>
        <end position="316"/>
    </location>
</feature>
<dbReference type="SUPFAM" id="SSF63829">
    <property type="entry name" value="Calcium-dependent phosphotriesterase"/>
    <property type="match status" value="1"/>
</dbReference>
<feature type="active site" description="Proton donor/acceptor" evidence="3">
    <location>
        <position position="259"/>
    </location>
</feature>
<dbReference type="InterPro" id="IPR011042">
    <property type="entry name" value="6-blade_b-propeller_TolB-like"/>
</dbReference>
<feature type="chain" id="PRO_5031266757" evidence="6">
    <location>
        <begin position="31"/>
        <end position="331"/>
    </location>
</feature>
<dbReference type="Pfam" id="PF08450">
    <property type="entry name" value="SGL"/>
    <property type="match status" value="1"/>
</dbReference>
<dbReference type="PROSITE" id="PS51125">
    <property type="entry name" value="NHL"/>
    <property type="match status" value="1"/>
</dbReference>
<keyword evidence="6" id="KW-0732">Signal</keyword>
<evidence type="ECO:0000256" key="1">
    <source>
        <dbReference type="ARBA" id="ARBA00022737"/>
    </source>
</evidence>
<keyword evidence="2" id="KW-0378">Hydrolase</keyword>
<evidence type="ECO:0000313" key="8">
    <source>
        <dbReference type="EMBL" id="QJE02773.1"/>
    </source>
</evidence>
<gene>
    <name evidence="8" type="ORF">HH212_24490</name>
</gene>
<dbReference type="AlphaFoldDB" id="A0A7Z2ZUP6"/>
<evidence type="ECO:0000256" key="6">
    <source>
        <dbReference type="SAM" id="SignalP"/>
    </source>
</evidence>
<comment type="cofactor">
    <cofactor evidence="4">
        <name>Zn(2+)</name>
        <dbReference type="ChEBI" id="CHEBI:29105"/>
    </cofactor>
    <text evidence="4">Binds 1 divalent metal cation per subunit.</text>
</comment>
<evidence type="ECO:0000256" key="5">
    <source>
        <dbReference type="PROSITE-ProRule" id="PRU00504"/>
    </source>
</evidence>
<keyword evidence="1" id="KW-0677">Repeat</keyword>
<feature type="binding site" evidence="4">
    <location>
        <position position="259"/>
    </location>
    <ligand>
        <name>a divalent metal cation</name>
        <dbReference type="ChEBI" id="CHEBI:60240"/>
    </ligand>
</feature>
<dbReference type="KEGG" id="mfy:HH212_24490"/>
<dbReference type="InterPro" id="IPR001258">
    <property type="entry name" value="NHL_repeat"/>
</dbReference>
<evidence type="ECO:0000259" key="7">
    <source>
        <dbReference type="Pfam" id="PF08450"/>
    </source>
</evidence>
<dbReference type="Proteomes" id="UP000502415">
    <property type="component" value="Chromosome"/>
</dbReference>
<keyword evidence="4" id="KW-0479">Metal-binding</keyword>
<evidence type="ECO:0000256" key="2">
    <source>
        <dbReference type="ARBA" id="ARBA00022801"/>
    </source>
</evidence>
<dbReference type="PANTHER" id="PTHR47572">
    <property type="entry name" value="LIPOPROTEIN-RELATED"/>
    <property type="match status" value="1"/>
</dbReference>
<feature type="repeat" description="NHL" evidence="5">
    <location>
        <begin position="255"/>
        <end position="285"/>
    </location>
</feature>
<proteinExistence type="predicted"/>
<evidence type="ECO:0000256" key="4">
    <source>
        <dbReference type="PIRSR" id="PIRSR605511-2"/>
    </source>
</evidence>
<sequence>MNERRTAPASSRIRLAAAALVAALAVPALAQPMACSGKAPAGELRAERIAAVEPTRSEGLYEGPVWIEGALYFSDFGNGPAFPSRIRKLAADGSVRTVVEDSGSNGLAVDAGGNLVTANHKQKAVTRLALDGAAAAKGNGGGKSGDKGAVLAGRYQGQVFNSPNDIAIAAEGTLYFTDPDFQKAAAPGGQPVTGVYRVGTDGRVTLVDGSRRNPNGIALSPAGDVLYVNAGDGLLRAHPVAGGVPGAGRDIVRGLEVPDGMAVDCHGNVYVTEHTAHRVRVFSPQGKELATIRVDANVTNAAFGGADGKTLYLTGAGALWQVRLDVTGSPY</sequence>